<dbReference type="CDD" id="cd12148">
    <property type="entry name" value="fungal_TF_MHR"/>
    <property type="match status" value="1"/>
</dbReference>
<dbReference type="HOGENOM" id="CLU_025509_0_0_1"/>
<evidence type="ECO:0000313" key="3">
    <source>
        <dbReference type="Proteomes" id="UP000053342"/>
    </source>
</evidence>
<dbReference type="OrthoDB" id="10018191at2759"/>
<evidence type="ECO:0008006" key="4">
    <source>
        <dbReference type="Google" id="ProtNLM"/>
    </source>
</evidence>
<dbReference type="AlphaFoldDB" id="A0A0D2DVZ3"/>
<name>A0A0D2DVZ3_9EURO</name>
<reference evidence="2 3" key="1">
    <citation type="submission" date="2015-01" db="EMBL/GenBank/DDBJ databases">
        <title>The Genome Sequence of Exophiala oligosperma CBS72588.</title>
        <authorList>
            <consortium name="The Broad Institute Genomics Platform"/>
            <person name="Cuomo C."/>
            <person name="de Hoog S."/>
            <person name="Gorbushina A."/>
            <person name="Stielow B."/>
            <person name="Teixiera M."/>
            <person name="Abouelleil A."/>
            <person name="Chapman S.B."/>
            <person name="Priest M."/>
            <person name="Young S.K."/>
            <person name="Wortman J."/>
            <person name="Nusbaum C."/>
            <person name="Birren B."/>
        </authorList>
    </citation>
    <scope>NUCLEOTIDE SEQUENCE [LARGE SCALE GENOMIC DNA]</scope>
    <source>
        <strain evidence="2 3">CBS 72588</strain>
    </source>
</reference>
<protein>
    <recommendedName>
        <fullName evidence="4">Transcription factor domain-containing protein</fullName>
    </recommendedName>
</protein>
<feature type="compositionally biased region" description="Polar residues" evidence="1">
    <location>
        <begin position="131"/>
        <end position="155"/>
    </location>
</feature>
<evidence type="ECO:0000313" key="2">
    <source>
        <dbReference type="EMBL" id="KIW47263.1"/>
    </source>
</evidence>
<sequence length="663" mass="74539">MSNPSQIQESGLMIAHTAKLNSLVLMFARNTSSDSTPQKLSRIMGLRKSDLFKPGRTAIREVDALAFADDLNDCSVINISAFPASAESMEPHTSNCLTESTASAFHSNAPDNSEVGLLEELRSVLPGPSAASVQRSASPAGQEQGQTLPSSNFHTSFGHDMGASFGDISTTEWTHGDFQLMDDNWELPLLEVETWLQDLGSPKETFWTQSQPSLSNSRRIDNAVKIMQEHFQRRSRGSSPAMNQPKRLWYSAPPLLQMYDKEVINVLLNLARRHLGTTFRVFADFQATRDTTHELCLAMAAVGGLYSIVKDSATIAKSLYNDARRIHLEKIYSWASPSSFDMALNSVKTFILLAIYGICSGDKRSYEFVEVYHLTATDAIKHCIRMAPTKLESAQHQELLSTFEAVDILDCYFVVLLQRPPYHLSLPLDRSQQLSAFKLDMTALLQPDRPLTSICGSLREVAVLSIYTWAASPRGREYSRVQQLWNPNFIELALERWVNSIPSSMMMSELPSILIYHLSHLHLQVNFGILQRFSHIFVKVPDAPSEKKIFDTIRECICAPSFRAAVWHSHAIIRVVREMVAASGRRQLRISEHAHIFEPPHLPYCIYFATLVVWYHEYVKSGLVSAAREMCLENGIHLLSMLKVQVAKVLANALRELFPQQII</sequence>
<gene>
    <name evidence="2" type="ORF">PV06_02847</name>
</gene>
<dbReference type="RefSeq" id="XP_016267479.1">
    <property type="nucleotide sequence ID" value="XM_016403582.1"/>
</dbReference>
<dbReference type="Proteomes" id="UP000053342">
    <property type="component" value="Unassembled WGS sequence"/>
</dbReference>
<dbReference type="VEuPathDB" id="FungiDB:PV06_02847"/>
<proteinExistence type="predicted"/>
<dbReference type="GeneID" id="27354921"/>
<dbReference type="EMBL" id="KN847333">
    <property type="protein sequence ID" value="KIW47263.1"/>
    <property type="molecule type" value="Genomic_DNA"/>
</dbReference>
<organism evidence="2 3">
    <name type="scientific">Exophiala oligosperma</name>
    <dbReference type="NCBI Taxonomy" id="215243"/>
    <lineage>
        <taxon>Eukaryota</taxon>
        <taxon>Fungi</taxon>
        <taxon>Dikarya</taxon>
        <taxon>Ascomycota</taxon>
        <taxon>Pezizomycotina</taxon>
        <taxon>Eurotiomycetes</taxon>
        <taxon>Chaetothyriomycetidae</taxon>
        <taxon>Chaetothyriales</taxon>
        <taxon>Herpotrichiellaceae</taxon>
        <taxon>Exophiala</taxon>
    </lineage>
</organism>
<keyword evidence="3" id="KW-1185">Reference proteome</keyword>
<feature type="region of interest" description="Disordered" evidence="1">
    <location>
        <begin position="128"/>
        <end position="155"/>
    </location>
</feature>
<evidence type="ECO:0000256" key="1">
    <source>
        <dbReference type="SAM" id="MobiDB-lite"/>
    </source>
</evidence>
<accession>A0A0D2DVZ3</accession>
<dbReference type="STRING" id="215243.A0A0D2DVZ3"/>